<keyword evidence="5" id="KW-0677">Repeat</keyword>
<keyword evidence="4 8" id="KW-0812">Transmembrane</keyword>
<dbReference type="InterPro" id="IPR023395">
    <property type="entry name" value="MCP_dom_sf"/>
</dbReference>
<protein>
    <submittedName>
        <fullName evidence="10">Peroxisomal adenine nucleotide carrier 1 (GmPNC1)</fullName>
    </submittedName>
</protein>
<sequence>MAIWQATEQKAMYVLNYAAIKSFLRRSAAALWAGAGDVCRKAQLNPNRDEPGTGFHCAPCAEATVLCGYLSDLLCVPISMPIEALVVQLQTRKPEISKAEVVRQALFTWEGLAMALKSGKAYFVLSLKPGIEFALFDRIKSMILKGYSKKELRPLTAFFLGAVARAVATCMVYPYVRGKALSQAKLAPNATAALRKVFAEEGVAALYRGLSMEIMRGMTQSAVMFAVMERIRLSVRAKLLRTNN</sequence>
<dbReference type="Gene3D" id="1.50.40.10">
    <property type="entry name" value="Mitochondrial carrier domain"/>
    <property type="match status" value="1"/>
</dbReference>
<dbReference type="EMBL" id="CAXAMM010019668">
    <property type="protein sequence ID" value="CAK9046208.1"/>
    <property type="molecule type" value="Genomic_DNA"/>
</dbReference>
<accession>A0ABP0M4W6</accession>
<dbReference type="InterPro" id="IPR018108">
    <property type="entry name" value="MCP_transmembrane"/>
</dbReference>
<evidence type="ECO:0000256" key="3">
    <source>
        <dbReference type="ARBA" id="ARBA00022448"/>
    </source>
</evidence>
<keyword evidence="3 9" id="KW-0813">Transport</keyword>
<keyword evidence="7 8" id="KW-0472">Membrane</keyword>
<dbReference type="InterPro" id="IPR052217">
    <property type="entry name" value="Mito/Peroxisomal_Carrier"/>
</dbReference>
<evidence type="ECO:0000256" key="1">
    <source>
        <dbReference type="ARBA" id="ARBA00004141"/>
    </source>
</evidence>
<evidence type="ECO:0000256" key="5">
    <source>
        <dbReference type="ARBA" id="ARBA00022737"/>
    </source>
</evidence>
<dbReference type="Pfam" id="PF00153">
    <property type="entry name" value="Mito_carr"/>
    <property type="match status" value="1"/>
</dbReference>
<organism evidence="10 11">
    <name type="scientific">Durusdinium trenchii</name>
    <dbReference type="NCBI Taxonomy" id="1381693"/>
    <lineage>
        <taxon>Eukaryota</taxon>
        <taxon>Sar</taxon>
        <taxon>Alveolata</taxon>
        <taxon>Dinophyceae</taxon>
        <taxon>Suessiales</taxon>
        <taxon>Symbiodiniaceae</taxon>
        <taxon>Durusdinium</taxon>
    </lineage>
</organism>
<comment type="caution">
    <text evidence="10">The sequence shown here is derived from an EMBL/GenBank/DDBJ whole genome shotgun (WGS) entry which is preliminary data.</text>
</comment>
<dbReference type="PROSITE" id="PS50920">
    <property type="entry name" value="SOLCAR"/>
    <property type="match status" value="1"/>
</dbReference>
<evidence type="ECO:0000256" key="4">
    <source>
        <dbReference type="ARBA" id="ARBA00022692"/>
    </source>
</evidence>
<evidence type="ECO:0000313" key="11">
    <source>
        <dbReference type="Proteomes" id="UP001642464"/>
    </source>
</evidence>
<keyword evidence="6" id="KW-1133">Transmembrane helix</keyword>
<keyword evidence="11" id="KW-1185">Reference proteome</keyword>
<dbReference type="PANTHER" id="PTHR45939:SF1">
    <property type="entry name" value="MITOCHONDRIAL THIAMINE PYROPHOSPHATE CARRIER 1-RELATED"/>
    <property type="match status" value="1"/>
</dbReference>
<name>A0ABP0M4W6_9DINO</name>
<comment type="subcellular location">
    <subcellularLocation>
        <location evidence="1">Membrane</location>
        <topology evidence="1">Multi-pass membrane protein</topology>
    </subcellularLocation>
</comment>
<evidence type="ECO:0000313" key="10">
    <source>
        <dbReference type="EMBL" id="CAK9046208.1"/>
    </source>
</evidence>
<dbReference type="Proteomes" id="UP001642464">
    <property type="component" value="Unassembled WGS sequence"/>
</dbReference>
<comment type="similarity">
    <text evidence="2 9">Belongs to the mitochondrial carrier (TC 2.A.29) family.</text>
</comment>
<dbReference type="PANTHER" id="PTHR45939">
    <property type="entry name" value="PEROXISOMAL MEMBRANE PROTEIN PMP34-RELATED"/>
    <property type="match status" value="1"/>
</dbReference>
<evidence type="ECO:0000256" key="7">
    <source>
        <dbReference type="ARBA" id="ARBA00023136"/>
    </source>
</evidence>
<dbReference type="SUPFAM" id="SSF103506">
    <property type="entry name" value="Mitochondrial carrier"/>
    <property type="match status" value="1"/>
</dbReference>
<evidence type="ECO:0000256" key="8">
    <source>
        <dbReference type="PROSITE-ProRule" id="PRU00282"/>
    </source>
</evidence>
<evidence type="ECO:0000256" key="9">
    <source>
        <dbReference type="RuleBase" id="RU000488"/>
    </source>
</evidence>
<reference evidence="10 11" key="1">
    <citation type="submission" date="2024-02" db="EMBL/GenBank/DDBJ databases">
        <authorList>
            <person name="Chen Y."/>
            <person name="Shah S."/>
            <person name="Dougan E. K."/>
            <person name="Thang M."/>
            <person name="Chan C."/>
        </authorList>
    </citation>
    <scope>NUCLEOTIDE SEQUENCE [LARGE SCALE GENOMIC DNA]</scope>
</reference>
<feature type="repeat" description="Solcar" evidence="8">
    <location>
        <begin position="152"/>
        <end position="234"/>
    </location>
</feature>
<gene>
    <name evidence="10" type="ORF">SCF082_LOCUS26039</name>
</gene>
<evidence type="ECO:0000256" key="6">
    <source>
        <dbReference type="ARBA" id="ARBA00022989"/>
    </source>
</evidence>
<evidence type="ECO:0000256" key="2">
    <source>
        <dbReference type="ARBA" id="ARBA00006375"/>
    </source>
</evidence>
<proteinExistence type="inferred from homology"/>